<evidence type="ECO:0000259" key="6">
    <source>
        <dbReference type="PROSITE" id="PS51192"/>
    </source>
</evidence>
<feature type="domain" description="Helicase ATP-binding" evidence="6">
    <location>
        <begin position="19"/>
        <end position="183"/>
    </location>
</feature>
<evidence type="ECO:0000313" key="9">
    <source>
        <dbReference type="Proteomes" id="UP000324726"/>
    </source>
</evidence>
<dbReference type="GO" id="GO:0016787">
    <property type="term" value="F:hydrolase activity"/>
    <property type="evidence" value="ECO:0007669"/>
    <property type="project" value="UniProtKB-KW"/>
</dbReference>
<keyword evidence="3 8" id="KW-0347">Helicase</keyword>
<dbReference type="PANTHER" id="PTHR43519">
    <property type="entry name" value="ATP-DEPENDENT RNA HELICASE HRPB"/>
    <property type="match status" value="1"/>
</dbReference>
<keyword evidence="1" id="KW-0547">Nucleotide-binding</keyword>
<dbReference type="Proteomes" id="UP000324726">
    <property type="component" value="Unassembled WGS sequence"/>
</dbReference>
<gene>
    <name evidence="8" type="ORF">FYJ87_01830</name>
</gene>
<dbReference type="InterPro" id="IPR048333">
    <property type="entry name" value="HA2_WH"/>
</dbReference>
<dbReference type="Pfam" id="PF00270">
    <property type="entry name" value="DEAD"/>
    <property type="match status" value="1"/>
</dbReference>
<dbReference type="PIRSF" id="PIRSF005496">
    <property type="entry name" value="ATP_hel_hrpB"/>
    <property type="match status" value="1"/>
</dbReference>
<dbReference type="Gene3D" id="1.20.120.1080">
    <property type="match status" value="1"/>
</dbReference>
<comment type="caution">
    <text evidence="8">The sequence shown here is derived from an EMBL/GenBank/DDBJ whole genome shotgun (WGS) entry which is preliminary data.</text>
</comment>
<dbReference type="InterPro" id="IPR001650">
    <property type="entry name" value="Helicase_C-like"/>
</dbReference>
<feature type="region of interest" description="Disordered" evidence="5">
    <location>
        <begin position="769"/>
        <end position="792"/>
    </location>
</feature>
<evidence type="ECO:0000256" key="5">
    <source>
        <dbReference type="SAM" id="MobiDB-lite"/>
    </source>
</evidence>
<dbReference type="GO" id="GO:0004386">
    <property type="term" value="F:helicase activity"/>
    <property type="evidence" value="ECO:0007669"/>
    <property type="project" value="UniProtKB-KW"/>
</dbReference>
<dbReference type="Gene3D" id="3.40.50.300">
    <property type="entry name" value="P-loop containing nucleotide triphosphate hydrolases"/>
    <property type="match status" value="2"/>
</dbReference>
<evidence type="ECO:0000256" key="1">
    <source>
        <dbReference type="ARBA" id="ARBA00022741"/>
    </source>
</evidence>
<evidence type="ECO:0000256" key="4">
    <source>
        <dbReference type="ARBA" id="ARBA00022840"/>
    </source>
</evidence>
<dbReference type="GO" id="GO:0003676">
    <property type="term" value="F:nucleic acid binding"/>
    <property type="evidence" value="ECO:0007669"/>
    <property type="project" value="InterPro"/>
</dbReference>
<organism evidence="8 9">
    <name type="scientific">Corynebacterium urealyticum</name>
    <dbReference type="NCBI Taxonomy" id="43771"/>
    <lineage>
        <taxon>Bacteria</taxon>
        <taxon>Bacillati</taxon>
        <taxon>Actinomycetota</taxon>
        <taxon>Actinomycetes</taxon>
        <taxon>Mycobacteriales</taxon>
        <taxon>Corynebacteriaceae</taxon>
        <taxon>Corynebacterium</taxon>
    </lineage>
</organism>
<accession>A0A5D4FUR7</accession>
<protein>
    <submittedName>
        <fullName evidence="8">ATP-dependent RNA helicase</fullName>
    </submittedName>
</protein>
<dbReference type="PANTHER" id="PTHR43519:SF1">
    <property type="entry name" value="ATP-DEPENDENT RNA HELICASE HRPB"/>
    <property type="match status" value="1"/>
</dbReference>
<dbReference type="SMART" id="SM00490">
    <property type="entry name" value="HELICc"/>
    <property type="match status" value="1"/>
</dbReference>
<dbReference type="AlphaFoldDB" id="A0A5D4FUR7"/>
<dbReference type="CDD" id="cd18791">
    <property type="entry name" value="SF2_C_RHA"/>
    <property type="match status" value="1"/>
</dbReference>
<dbReference type="PROSITE" id="PS00690">
    <property type="entry name" value="DEAH_ATP_HELICASE"/>
    <property type="match status" value="1"/>
</dbReference>
<keyword evidence="4" id="KW-0067">ATP-binding</keyword>
<dbReference type="EMBL" id="VSZI01000001">
    <property type="protein sequence ID" value="TYR19763.1"/>
    <property type="molecule type" value="Genomic_DNA"/>
</dbReference>
<keyword evidence="2" id="KW-0378">Hydrolase</keyword>
<dbReference type="InterPro" id="IPR002464">
    <property type="entry name" value="DNA/RNA_helicase_DEAH_CS"/>
</dbReference>
<name>A0A5D4FUR7_9CORY</name>
<feature type="domain" description="Helicase C-terminal" evidence="7">
    <location>
        <begin position="223"/>
        <end position="390"/>
    </location>
</feature>
<dbReference type="GO" id="GO:0005524">
    <property type="term" value="F:ATP binding"/>
    <property type="evidence" value="ECO:0007669"/>
    <property type="project" value="UniProtKB-KW"/>
</dbReference>
<dbReference type="RefSeq" id="WP_148811485.1">
    <property type="nucleotide sequence ID" value="NZ_VSZI01000001.1"/>
</dbReference>
<dbReference type="PROSITE" id="PS51194">
    <property type="entry name" value="HELICASE_CTER"/>
    <property type="match status" value="1"/>
</dbReference>
<dbReference type="InterPro" id="IPR027417">
    <property type="entry name" value="P-loop_NTPase"/>
</dbReference>
<reference evidence="8 9" key="1">
    <citation type="submission" date="2019-08" db="EMBL/GenBank/DDBJ databases">
        <title>Draft genome of C. urealyticum strain VH4248.</title>
        <authorList>
            <person name="Navas J."/>
        </authorList>
    </citation>
    <scope>NUCLEOTIDE SEQUENCE [LARGE SCALE GENOMIC DNA]</scope>
    <source>
        <strain evidence="8 9">VH4248</strain>
    </source>
</reference>
<evidence type="ECO:0000256" key="2">
    <source>
        <dbReference type="ARBA" id="ARBA00022801"/>
    </source>
</evidence>
<dbReference type="SMART" id="SM00487">
    <property type="entry name" value="DEXDc"/>
    <property type="match status" value="1"/>
</dbReference>
<dbReference type="InterPro" id="IPR010225">
    <property type="entry name" value="HrpB"/>
</dbReference>
<evidence type="ECO:0000313" key="8">
    <source>
        <dbReference type="EMBL" id="TYR19763.1"/>
    </source>
</evidence>
<dbReference type="SUPFAM" id="SSF52540">
    <property type="entry name" value="P-loop containing nucleoside triphosphate hydrolases"/>
    <property type="match status" value="1"/>
</dbReference>
<dbReference type="Pfam" id="PF04408">
    <property type="entry name" value="WHD_HA2"/>
    <property type="match status" value="1"/>
</dbReference>
<evidence type="ECO:0000256" key="3">
    <source>
        <dbReference type="ARBA" id="ARBA00022806"/>
    </source>
</evidence>
<dbReference type="Pfam" id="PF00271">
    <property type="entry name" value="Helicase_C"/>
    <property type="match status" value="1"/>
</dbReference>
<dbReference type="InterPro" id="IPR013689">
    <property type="entry name" value="RNA_helicase_ATP-dep_HrpB_C"/>
</dbReference>
<dbReference type="InterPro" id="IPR014001">
    <property type="entry name" value="Helicase_ATP-bd"/>
</dbReference>
<dbReference type="InterPro" id="IPR011545">
    <property type="entry name" value="DEAD/DEAH_box_helicase_dom"/>
</dbReference>
<dbReference type="PROSITE" id="PS51192">
    <property type="entry name" value="HELICASE_ATP_BIND_1"/>
    <property type="match status" value="1"/>
</dbReference>
<evidence type="ECO:0000259" key="7">
    <source>
        <dbReference type="PROSITE" id="PS51194"/>
    </source>
</evidence>
<proteinExistence type="predicted"/>
<dbReference type="Pfam" id="PF08482">
    <property type="entry name" value="HrpB_C"/>
    <property type="match status" value="1"/>
</dbReference>
<sequence length="871" mass="92037">MSTTPTPNLPFSAGRTALLSALAEFGAAVVHAPPGTGKTTLAPQFLADADLVAPDQRVIVTQPRRVAARSAAARLAELRGNELGDEVGYTVRGDSRVSRQTRIEMVTPGVLLRRMLRDPDLPGVGAIVVDEVHERHIESDLVFAIAAQLRELRDDLLVVAMSATVDAQRFANLLGVPEAVVHVPAPIYPLEIHYAAAADSITHRRSDSRPGQPGSIEAFIAAGVRRALAETAEGDILAFVPTIRGTELLAQQFDSPELAAFALHGQLSPKQQAEIVNPRGATSANSSRRVIFATDVAESSITVPGVRVVVDTCLSRVSRRDSSRGMSVLVTESAAQASCVQRAGRAGREGPGTVFRLISADEWARLPEFAAPAIQTSDLTGALLDVAAWGAPMGEGLALPDAFPQNNAAAAAATLRQLGAIDADGTITELGELLVTLPLDPRHARGGLLASRRVPVELVARVLQFLDVASSQRAPAGAIRDISPKDPAVRRLVRLLQPHAPRELSDPLTGEDAIAYTIACARPDLLARRVEPGSERVLTVGGTGAVIPKGMPGVDAPHNEQWFAVADIGRSESASARKSGTGSILRSAMPISEELALAAAGGVVKERTASYSVEKKRVQARERTVVGAVELSSAPAKPSVAEAEEAVSAAIAQASPEQLEEMLQLSGNARELVKRMQYLHDAAAAGFERASGYPDLRAGLPEELLSFIAADIAAGRRPDIASLLRGLIPWDQPIDELAPESLELPSGRTRRLTYPEVLIGSAADGAVNDAASEATDEVVPESSGEGQAEPAPEILADPVVLATKLQDAFGLTESPRIAGRRVQFHLLSPAQRPVAVTDDLASFWAGPYQGVRKDMRGRYPKHAWPEDPAAG</sequence>